<evidence type="ECO:0000313" key="10">
    <source>
        <dbReference type="EMBL" id="KAK7575514.1"/>
    </source>
</evidence>
<protein>
    <recommendedName>
        <fullName evidence="9">Ig-like domain-containing protein</fullName>
    </recommendedName>
</protein>
<evidence type="ECO:0000313" key="11">
    <source>
        <dbReference type="Proteomes" id="UP001367676"/>
    </source>
</evidence>
<feature type="region of interest" description="Disordered" evidence="6">
    <location>
        <begin position="1072"/>
        <end position="1091"/>
    </location>
</feature>
<feature type="compositionally biased region" description="Polar residues" evidence="6">
    <location>
        <begin position="1197"/>
        <end position="1220"/>
    </location>
</feature>
<feature type="domain" description="Ig-like" evidence="9">
    <location>
        <begin position="447"/>
        <end position="521"/>
    </location>
</feature>
<feature type="domain" description="Ig-like" evidence="9">
    <location>
        <begin position="542"/>
        <end position="634"/>
    </location>
</feature>
<evidence type="ECO:0000256" key="5">
    <source>
        <dbReference type="ARBA" id="ARBA00023319"/>
    </source>
</evidence>
<feature type="compositionally biased region" description="Polar residues" evidence="6">
    <location>
        <begin position="1154"/>
        <end position="1163"/>
    </location>
</feature>
<dbReference type="Gene3D" id="2.60.40.10">
    <property type="entry name" value="Immunoglobulins"/>
    <property type="match status" value="9"/>
</dbReference>
<evidence type="ECO:0000259" key="9">
    <source>
        <dbReference type="PROSITE" id="PS50835"/>
    </source>
</evidence>
<feature type="domain" description="Ig-like" evidence="9">
    <location>
        <begin position="32"/>
        <end position="129"/>
    </location>
</feature>
<dbReference type="SUPFAM" id="SSF48726">
    <property type="entry name" value="Immunoglobulin"/>
    <property type="match status" value="8"/>
</dbReference>
<dbReference type="InterPro" id="IPR007110">
    <property type="entry name" value="Ig-like_dom"/>
</dbReference>
<dbReference type="GO" id="GO:0050839">
    <property type="term" value="F:cell adhesion molecule binding"/>
    <property type="evidence" value="ECO:0007669"/>
    <property type="project" value="TreeGrafter"/>
</dbReference>
<evidence type="ECO:0000256" key="2">
    <source>
        <dbReference type="ARBA" id="ARBA00023136"/>
    </source>
</evidence>
<evidence type="ECO:0000256" key="4">
    <source>
        <dbReference type="ARBA" id="ARBA00023180"/>
    </source>
</evidence>
<dbReference type="CDD" id="cd00096">
    <property type="entry name" value="Ig"/>
    <property type="match status" value="1"/>
</dbReference>
<feature type="compositionally biased region" description="Basic and acidic residues" evidence="6">
    <location>
        <begin position="1072"/>
        <end position="1081"/>
    </location>
</feature>
<sequence length="1548" mass="171165">MAYVGAPFSQILFLLLLSVSQSSQVDISGLVGSTVRLPCHVDTATCGNLHSIKWYRGSSRIFVFSDMAKFWKSEGDYESRANLVYSEKDTTSYLEVRGIKINDEAVYKCEITYLDVVESCLVVQFINLTTLIAPSRLIIVHDQSLDKITEPKRIGPFNEDSSLSLTCEVDKGKPIPTLQWFKNDQETAGEYLPDSTSSMMGGAVNKKRIKLSRNDLGAVYECRASSPALNKSLSLPVEVLVNVKPSKMELTGFDSAVDQNSTVTLTCSVYEARPPALLTWYNGSRKLEEKENNITKDIFPKPDGTVNTISRFTFIATRFENMKIFRCIAHNEVMREQDVQIFEKTKTIEVNFAPIITILPEHITVNETADVYLNCSYEANPFFIQSKSWYFNGTLMTRNKTTHEFRENSLLLKKVNRNFLGKYFCSLQNAVGSSNSTEAELNVLYPPTVHIQADPIITVNESDDANVTLICEVLHGNPTNLTNVRWYFNDEPIYDYPNLSALYLERLNRGHHGNYSCSGQNEAGWGPLSFPVRVIVQYQPGPASLSYEVEFPNGTKYDKDKVLKGSTVFLICNLDYLGRPAATKYHWYAGSQELLKDSQNNTLPLTNVGAKEKLTNYSCNAENAAGFGENASISINVVAPPSFIHAQRYVAVTKDNRTADLKCMIECDPACDVWWKKNYNETIVGSDIYEIDNRNVPADAAKNDFESVVSTLRINLSNLEGGHVEPKRDDAIYTCESSGNSFGPGVRNNIDFQVHFAPTKVNVRTQIIDVTDKNIPPRVTCSAYGRPDPTFRWYNGSANETFSSDATLSFNTALSRNASTNFTCEAYNSVGSATTSVFFNILYKPTCSIEQFRNEGKVLLICKAVGNPPPKSYNWTSDEGEIVDARMDDKGSNLEIEPPAATKTYNCTATNDINTSDVCFAIVEAYQEKSSKFHATASDDWWLWRIIKSSELPVLVLVIIAVAVILIVIIICVLIIFICRKKRAKEKCKYCTTVESSFDNNNGVDGTPPVAVLPKWPLKPGVLVHVNNNHSLSARRLQNTSNLNLNVNVNPASGGVCPQLPNQFYSVSEKRFRRGETRPKANADATCNESQRSRVHRIKRMFFTEQLKFKTDNALPGVFHGKSGVVSFKKYDNPVVATNPRKRKKPGTGPSDLSGKNKNNYHSPNDALLQPESDKAFYENLPFHGMQNPPNKLDCDTPNTRPPSVQSQCDGSSGYGSTRSHAAKMVAAEKRTTAPNAEQRAADAKFNSFRPRRTHRNWPQFRSLRSSKKTKIPMLPINEGSSPESAKSNDATEPAPRTHPKPVPAPRKVIGFSFNKPSAKHTYQNVPIPITPNKICVTSSMAAAAATTTMATAITTSTTSSSTTAAKNTTTVNSAAANADSLKKVGTAAAVACQVARNADASKHLTNSSPLEYFRLTPTTNCTRPYNGNISAASNSVSLKKYKTTSSSATVVGGGGGGGGYYASTTTSSTLSRVVYPDAAGRHETATCYPSTRHLNNGLVYADLTVSRHKKKHQHHPRPSPISHTQTYPYHTEYAVIKFHDVGREIDV</sequence>
<accession>A0AAN9T7H7</accession>
<keyword evidence="11" id="KW-1185">Reference proteome</keyword>
<feature type="region of interest" description="Disordered" evidence="6">
    <location>
        <begin position="1180"/>
        <end position="1222"/>
    </location>
</feature>
<keyword evidence="5" id="KW-0393">Immunoglobulin domain</keyword>
<dbReference type="SMART" id="SM00408">
    <property type="entry name" value="IGc2"/>
    <property type="match status" value="8"/>
</dbReference>
<keyword evidence="7" id="KW-1133">Transmembrane helix</keyword>
<feature type="domain" description="Ig-like" evidence="9">
    <location>
        <begin position="354"/>
        <end position="442"/>
    </location>
</feature>
<feature type="signal peptide" evidence="8">
    <location>
        <begin position="1"/>
        <end position="22"/>
    </location>
</feature>
<feature type="domain" description="Ig-like" evidence="9">
    <location>
        <begin position="845"/>
        <end position="919"/>
    </location>
</feature>
<dbReference type="EMBL" id="JBBCAQ010000036">
    <property type="protein sequence ID" value="KAK7575514.1"/>
    <property type="molecule type" value="Genomic_DNA"/>
</dbReference>
<evidence type="ECO:0000256" key="8">
    <source>
        <dbReference type="SAM" id="SignalP"/>
    </source>
</evidence>
<dbReference type="InterPro" id="IPR051275">
    <property type="entry name" value="Cell_adhesion_signaling"/>
</dbReference>
<reference evidence="10 11" key="1">
    <citation type="submission" date="2024-03" db="EMBL/GenBank/DDBJ databases">
        <title>Adaptation during the transition from Ophiocordyceps entomopathogen to insect associate is accompanied by gene loss and intensified selection.</title>
        <authorList>
            <person name="Ward C.M."/>
            <person name="Onetto C.A."/>
            <person name="Borneman A.R."/>
        </authorList>
    </citation>
    <scope>NUCLEOTIDE SEQUENCE [LARGE SCALE GENOMIC DNA]</scope>
    <source>
        <strain evidence="10">AWRI1</strain>
        <tissue evidence="10">Single Adult Female</tissue>
    </source>
</reference>
<keyword evidence="2 7" id="KW-0472">Membrane</keyword>
<dbReference type="SMART" id="SM00409">
    <property type="entry name" value="IG"/>
    <property type="match status" value="8"/>
</dbReference>
<keyword evidence="8" id="KW-0732">Signal</keyword>
<dbReference type="Proteomes" id="UP001367676">
    <property type="component" value="Unassembled WGS sequence"/>
</dbReference>
<keyword evidence="4" id="KW-0325">Glycoprotein</keyword>
<feature type="domain" description="Ig-like" evidence="9">
    <location>
        <begin position="245"/>
        <end position="340"/>
    </location>
</feature>
<feature type="region of interest" description="Disordered" evidence="6">
    <location>
        <begin position="1136"/>
        <end position="1168"/>
    </location>
</feature>
<feature type="domain" description="Ig-like" evidence="9">
    <location>
        <begin position="134"/>
        <end position="234"/>
    </location>
</feature>
<evidence type="ECO:0000256" key="3">
    <source>
        <dbReference type="ARBA" id="ARBA00023157"/>
    </source>
</evidence>
<dbReference type="InterPro" id="IPR003599">
    <property type="entry name" value="Ig_sub"/>
</dbReference>
<dbReference type="PANTHER" id="PTHR11640:SF160">
    <property type="entry name" value="PEROXIDASIN HOMOLOG"/>
    <property type="match status" value="1"/>
</dbReference>
<dbReference type="InterPro" id="IPR013783">
    <property type="entry name" value="Ig-like_fold"/>
</dbReference>
<gene>
    <name evidence="10" type="ORF">V9T40_011800</name>
</gene>
<evidence type="ECO:0000256" key="1">
    <source>
        <dbReference type="ARBA" id="ARBA00004479"/>
    </source>
</evidence>
<keyword evidence="7" id="KW-0812">Transmembrane</keyword>
<feature type="transmembrane region" description="Helical" evidence="7">
    <location>
        <begin position="954"/>
        <end position="979"/>
    </location>
</feature>
<organism evidence="10 11">
    <name type="scientific">Parthenolecanium corni</name>
    <dbReference type="NCBI Taxonomy" id="536013"/>
    <lineage>
        <taxon>Eukaryota</taxon>
        <taxon>Metazoa</taxon>
        <taxon>Ecdysozoa</taxon>
        <taxon>Arthropoda</taxon>
        <taxon>Hexapoda</taxon>
        <taxon>Insecta</taxon>
        <taxon>Pterygota</taxon>
        <taxon>Neoptera</taxon>
        <taxon>Paraneoptera</taxon>
        <taxon>Hemiptera</taxon>
        <taxon>Sternorrhyncha</taxon>
        <taxon>Coccoidea</taxon>
        <taxon>Coccidae</taxon>
        <taxon>Parthenolecanium</taxon>
    </lineage>
</organism>
<dbReference type="InterPro" id="IPR036179">
    <property type="entry name" value="Ig-like_dom_sf"/>
</dbReference>
<dbReference type="Pfam" id="PF08205">
    <property type="entry name" value="C2-set_2"/>
    <property type="match status" value="1"/>
</dbReference>
<dbReference type="InterPro" id="IPR003598">
    <property type="entry name" value="Ig_sub2"/>
</dbReference>
<feature type="chain" id="PRO_5042868731" description="Ig-like domain-containing protein" evidence="8">
    <location>
        <begin position="23"/>
        <end position="1548"/>
    </location>
</feature>
<name>A0AAN9T7H7_9HEMI</name>
<feature type="domain" description="Ig-like" evidence="9">
    <location>
        <begin position="641"/>
        <end position="751"/>
    </location>
</feature>
<dbReference type="Pfam" id="PF13895">
    <property type="entry name" value="Ig_2"/>
    <property type="match status" value="1"/>
</dbReference>
<evidence type="ECO:0000256" key="6">
    <source>
        <dbReference type="SAM" id="MobiDB-lite"/>
    </source>
</evidence>
<dbReference type="Pfam" id="PF13927">
    <property type="entry name" value="Ig_3"/>
    <property type="match status" value="1"/>
</dbReference>
<dbReference type="GO" id="GO:0005911">
    <property type="term" value="C:cell-cell junction"/>
    <property type="evidence" value="ECO:0007669"/>
    <property type="project" value="TreeGrafter"/>
</dbReference>
<feature type="region of interest" description="Disordered" evidence="6">
    <location>
        <begin position="1273"/>
        <end position="1308"/>
    </location>
</feature>
<dbReference type="GO" id="GO:0098609">
    <property type="term" value="P:cell-cell adhesion"/>
    <property type="evidence" value="ECO:0007669"/>
    <property type="project" value="TreeGrafter"/>
</dbReference>
<feature type="compositionally biased region" description="Polar residues" evidence="6">
    <location>
        <begin position="1279"/>
        <end position="1291"/>
    </location>
</feature>
<dbReference type="PANTHER" id="PTHR11640">
    <property type="entry name" value="NEPHRIN"/>
    <property type="match status" value="1"/>
</dbReference>
<comment type="subcellular location">
    <subcellularLocation>
        <location evidence="1">Membrane</location>
        <topology evidence="1">Single-pass type I membrane protein</topology>
    </subcellularLocation>
</comment>
<dbReference type="InterPro" id="IPR013162">
    <property type="entry name" value="CD80_C2-set"/>
</dbReference>
<dbReference type="GO" id="GO:0005886">
    <property type="term" value="C:plasma membrane"/>
    <property type="evidence" value="ECO:0007669"/>
    <property type="project" value="TreeGrafter"/>
</dbReference>
<proteinExistence type="predicted"/>
<keyword evidence="3" id="KW-1015">Disulfide bond</keyword>
<dbReference type="PROSITE" id="PS50835">
    <property type="entry name" value="IG_LIKE"/>
    <property type="match status" value="9"/>
</dbReference>
<comment type="caution">
    <text evidence="10">The sequence shown here is derived from an EMBL/GenBank/DDBJ whole genome shotgun (WGS) entry which is preliminary data.</text>
</comment>
<evidence type="ECO:0000256" key="7">
    <source>
        <dbReference type="SAM" id="Phobius"/>
    </source>
</evidence>
<feature type="domain" description="Ig-like" evidence="9">
    <location>
        <begin position="758"/>
        <end position="840"/>
    </location>
</feature>